<keyword evidence="3" id="KW-1185">Reference proteome</keyword>
<evidence type="ECO:0000259" key="1">
    <source>
        <dbReference type="Pfam" id="PF01551"/>
    </source>
</evidence>
<dbReference type="PANTHER" id="PTHR21666:SF270">
    <property type="entry name" value="MUREIN HYDROLASE ACTIVATOR ENVC"/>
    <property type="match status" value="1"/>
</dbReference>
<accession>A0ABQ2A8H2</accession>
<organism evidence="2 3">
    <name type="scientific">Hymenobacter frigidus</name>
    <dbReference type="NCBI Taxonomy" id="1524095"/>
    <lineage>
        <taxon>Bacteria</taxon>
        <taxon>Pseudomonadati</taxon>
        <taxon>Bacteroidota</taxon>
        <taxon>Cytophagia</taxon>
        <taxon>Cytophagales</taxon>
        <taxon>Hymenobacteraceae</taxon>
        <taxon>Hymenobacter</taxon>
    </lineage>
</organism>
<dbReference type="Proteomes" id="UP000637774">
    <property type="component" value="Unassembled WGS sequence"/>
</dbReference>
<dbReference type="SUPFAM" id="SSF51261">
    <property type="entry name" value="Duplicated hybrid motif"/>
    <property type="match status" value="1"/>
</dbReference>
<sequence length="249" mass="27401">MLRAYCRQRFRSLIIPCLLVLLTALLQRHKVNFGPVLPVDLNSPAVTRLDFTANNPRVATADLRNTTDFAVLVDELLAAQHATIGVGGYLENRVIYRRSQHFGPGTVPEARSLHLGVDVWLPAGTPVLAPLPATIHSLADNDNFGDYGPTVILQHELEGTVFYSLYGHLSRQEWRELRVGQRLEKGEAFATVGPFPENGDWPAHLHFQLMADMLGLVGDFPGVAPPSEREKWAALCPDPNLVLQCGAIG</sequence>
<reference evidence="3" key="1">
    <citation type="journal article" date="2019" name="Int. J. Syst. Evol. Microbiol.">
        <title>The Global Catalogue of Microorganisms (GCM) 10K type strain sequencing project: providing services to taxonomists for standard genome sequencing and annotation.</title>
        <authorList>
            <consortium name="The Broad Institute Genomics Platform"/>
            <consortium name="The Broad Institute Genome Sequencing Center for Infectious Disease"/>
            <person name="Wu L."/>
            <person name="Ma J."/>
        </authorList>
    </citation>
    <scope>NUCLEOTIDE SEQUENCE [LARGE SCALE GENOMIC DNA]</scope>
    <source>
        <strain evidence="3">CGMCC 1.14966</strain>
    </source>
</reference>
<comment type="caution">
    <text evidence="2">The sequence shown here is derived from an EMBL/GenBank/DDBJ whole genome shotgun (WGS) entry which is preliminary data.</text>
</comment>
<dbReference type="InterPro" id="IPR011055">
    <property type="entry name" value="Dup_hybrid_motif"/>
</dbReference>
<name>A0ABQ2A8H2_9BACT</name>
<dbReference type="InterPro" id="IPR016047">
    <property type="entry name" value="M23ase_b-sheet_dom"/>
</dbReference>
<dbReference type="CDD" id="cd12797">
    <property type="entry name" value="M23_peptidase"/>
    <property type="match status" value="1"/>
</dbReference>
<evidence type="ECO:0000313" key="2">
    <source>
        <dbReference type="EMBL" id="GGH86377.1"/>
    </source>
</evidence>
<dbReference type="Gene3D" id="2.70.70.10">
    <property type="entry name" value="Glucose Permease (Domain IIA)"/>
    <property type="match status" value="1"/>
</dbReference>
<dbReference type="InterPro" id="IPR050570">
    <property type="entry name" value="Cell_wall_metabolism_enzyme"/>
</dbReference>
<feature type="domain" description="M23ase beta-sheet core" evidence="1">
    <location>
        <begin position="113"/>
        <end position="211"/>
    </location>
</feature>
<protein>
    <recommendedName>
        <fullName evidence="1">M23ase beta-sheet core domain-containing protein</fullName>
    </recommendedName>
</protein>
<gene>
    <name evidence="2" type="ORF">GCM10011495_22810</name>
</gene>
<dbReference type="Pfam" id="PF01551">
    <property type="entry name" value="Peptidase_M23"/>
    <property type="match status" value="1"/>
</dbReference>
<dbReference type="EMBL" id="BMGY01000019">
    <property type="protein sequence ID" value="GGH86377.1"/>
    <property type="molecule type" value="Genomic_DNA"/>
</dbReference>
<dbReference type="PANTHER" id="PTHR21666">
    <property type="entry name" value="PEPTIDASE-RELATED"/>
    <property type="match status" value="1"/>
</dbReference>
<proteinExistence type="predicted"/>
<evidence type="ECO:0000313" key="3">
    <source>
        <dbReference type="Proteomes" id="UP000637774"/>
    </source>
</evidence>